<accession>A0AC60QFB2</accession>
<name>A0AC60QFB2_IXOPE</name>
<keyword evidence="2" id="KW-1185">Reference proteome</keyword>
<comment type="caution">
    <text evidence="1">The sequence shown here is derived from an EMBL/GenBank/DDBJ whole genome shotgun (WGS) entry which is preliminary data.</text>
</comment>
<evidence type="ECO:0000313" key="1">
    <source>
        <dbReference type="EMBL" id="KAG0432777.1"/>
    </source>
</evidence>
<organism evidence="1 2">
    <name type="scientific">Ixodes persulcatus</name>
    <name type="common">Taiga tick</name>
    <dbReference type="NCBI Taxonomy" id="34615"/>
    <lineage>
        <taxon>Eukaryota</taxon>
        <taxon>Metazoa</taxon>
        <taxon>Ecdysozoa</taxon>
        <taxon>Arthropoda</taxon>
        <taxon>Chelicerata</taxon>
        <taxon>Arachnida</taxon>
        <taxon>Acari</taxon>
        <taxon>Parasitiformes</taxon>
        <taxon>Ixodida</taxon>
        <taxon>Ixodoidea</taxon>
        <taxon>Ixodidae</taxon>
        <taxon>Ixodinae</taxon>
        <taxon>Ixodes</taxon>
    </lineage>
</organism>
<protein>
    <submittedName>
        <fullName evidence="1">Uncharacterized protein</fullName>
    </submittedName>
</protein>
<gene>
    <name evidence="1" type="ORF">HPB47_020526</name>
</gene>
<sequence>MENCQTSSELLIWVIVSERGTWQKSIAVFLQDKLNLLDINDPYQIRSSDELLESVGPACFPLFLCTVMFGSAYLINLMLAVLVHTYVQENNVQRCMANQLENSSVVDLSLFQGMAVFRANPQRLYIKPLTSLSQIPSEKQVRQLRFRQRLRRGEGEALAPDFGVIATDVRQDNAAPAAVMARRKAAVPVKPQVAPEVSAAAQVEFRLPADRKTLVLICLEIEQNPVLDLTSHVLIILSTVFLALDSHGSGPVLKSVLRWGNMAVSAAFSVEMAIKVTAHGLAFFKRKFHVLDVCAVLFSVASDVLVLLRYQVGVQIRFLRLFRLVYVARSWDTLFYLLNMLMSLFEPLMLLLAIISLVIVVLAILAGDVFAAGPLSSLSRWNYGDFFHSVLLIVRVFCGEMFEPLLDCFHADQGRAKCVPFYVVVLFLGNYVLLNVFLAFLLSNFNVEKIVERVRRWEQPSRFPDATAAPRFWLTIKVCYSGGVTDQKAMVLSIELIPPPSTPPRPLRREDYKPNAFAFPHRKNLEHRVQRRRRGVMTSARQPIASRLSVRGGLRLADARPSSRRQQEFVRQREHTARRQTQFLVLCRWRSPVYSRHRSRPKAHSCFLMQTSQTPDQSDAVRDSSDFGEACSDTRRIVGVRL</sequence>
<dbReference type="Proteomes" id="UP000805193">
    <property type="component" value="Unassembled WGS sequence"/>
</dbReference>
<proteinExistence type="predicted"/>
<evidence type="ECO:0000313" key="2">
    <source>
        <dbReference type="Proteomes" id="UP000805193"/>
    </source>
</evidence>
<reference evidence="1 2" key="1">
    <citation type="journal article" date="2020" name="Cell">
        <title>Large-Scale Comparative Analyses of Tick Genomes Elucidate Their Genetic Diversity and Vector Capacities.</title>
        <authorList>
            <consortium name="Tick Genome and Microbiome Consortium (TIGMIC)"/>
            <person name="Jia N."/>
            <person name="Wang J."/>
            <person name="Shi W."/>
            <person name="Du L."/>
            <person name="Sun Y."/>
            <person name="Zhan W."/>
            <person name="Jiang J.F."/>
            <person name="Wang Q."/>
            <person name="Zhang B."/>
            <person name="Ji P."/>
            <person name="Bell-Sakyi L."/>
            <person name="Cui X.M."/>
            <person name="Yuan T.T."/>
            <person name="Jiang B.G."/>
            <person name="Yang W.F."/>
            <person name="Lam T.T."/>
            <person name="Chang Q.C."/>
            <person name="Ding S.J."/>
            <person name="Wang X.J."/>
            <person name="Zhu J.G."/>
            <person name="Ruan X.D."/>
            <person name="Zhao L."/>
            <person name="Wei J.T."/>
            <person name="Ye R.Z."/>
            <person name="Que T.C."/>
            <person name="Du C.H."/>
            <person name="Zhou Y.H."/>
            <person name="Cheng J.X."/>
            <person name="Dai P.F."/>
            <person name="Guo W.B."/>
            <person name="Han X.H."/>
            <person name="Huang E.J."/>
            <person name="Li L.F."/>
            <person name="Wei W."/>
            <person name="Gao Y.C."/>
            <person name="Liu J.Z."/>
            <person name="Shao H.Z."/>
            <person name="Wang X."/>
            <person name="Wang C.C."/>
            <person name="Yang T.C."/>
            <person name="Huo Q.B."/>
            <person name="Li W."/>
            <person name="Chen H.Y."/>
            <person name="Chen S.E."/>
            <person name="Zhou L.G."/>
            <person name="Ni X.B."/>
            <person name="Tian J.H."/>
            <person name="Sheng Y."/>
            <person name="Liu T."/>
            <person name="Pan Y.S."/>
            <person name="Xia L.Y."/>
            <person name="Li J."/>
            <person name="Zhao F."/>
            <person name="Cao W.C."/>
        </authorList>
    </citation>
    <scope>NUCLEOTIDE SEQUENCE [LARGE SCALE GENOMIC DNA]</scope>
    <source>
        <strain evidence="1">Iper-2018</strain>
    </source>
</reference>
<dbReference type="EMBL" id="JABSTQ010009118">
    <property type="protein sequence ID" value="KAG0432777.1"/>
    <property type="molecule type" value="Genomic_DNA"/>
</dbReference>